<feature type="transmembrane region" description="Helical" evidence="12">
    <location>
        <begin position="6"/>
        <end position="34"/>
    </location>
</feature>
<dbReference type="InterPro" id="IPR050083">
    <property type="entry name" value="HtpX_protease"/>
</dbReference>
<reference evidence="14 15" key="1">
    <citation type="submission" date="2024-06" db="EMBL/GenBank/DDBJ databases">
        <title>The Natural Products Discovery Center: Release of the First 8490 Sequenced Strains for Exploring Actinobacteria Biosynthetic Diversity.</title>
        <authorList>
            <person name="Kalkreuter E."/>
            <person name="Kautsar S.A."/>
            <person name="Yang D."/>
            <person name="Bader C.D."/>
            <person name="Teijaro C.N."/>
            <person name="Fluegel L."/>
            <person name="Davis C.M."/>
            <person name="Simpson J.R."/>
            <person name="Lauterbach L."/>
            <person name="Steele A.D."/>
            <person name="Gui C."/>
            <person name="Meng S."/>
            <person name="Li G."/>
            <person name="Viehrig K."/>
            <person name="Ye F."/>
            <person name="Su P."/>
            <person name="Kiefer A.F."/>
            <person name="Nichols A."/>
            <person name="Cepeda A.J."/>
            <person name="Yan W."/>
            <person name="Fan B."/>
            <person name="Jiang Y."/>
            <person name="Adhikari A."/>
            <person name="Zheng C.-J."/>
            <person name="Schuster L."/>
            <person name="Cowan T.M."/>
            <person name="Smanski M.J."/>
            <person name="Chevrette M.G."/>
            <person name="De Carvalho L.P.S."/>
            <person name="Shen B."/>
        </authorList>
    </citation>
    <scope>NUCLEOTIDE SEQUENCE [LARGE SCALE GENOMIC DNA]</scope>
    <source>
        <strain evidence="14 15">NPDC052347</strain>
    </source>
</reference>
<dbReference type="RefSeq" id="WP_364852288.1">
    <property type="nucleotide sequence ID" value="NZ_JBFAUK010000002.1"/>
</dbReference>
<comment type="similarity">
    <text evidence="10">Belongs to the peptidase M48 family.</text>
</comment>
<comment type="cofactor">
    <cofactor evidence="10">
        <name>Zn(2+)</name>
        <dbReference type="ChEBI" id="CHEBI:29105"/>
    </cofactor>
    <text evidence="10">Binds 1 zinc ion per subunit.</text>
</comment>
<evidence type="ECO:0000256" key="2">
    <source>
        <dbReference type="ARBA" id="ARBA00022670"/>
    </source>
</evidence>
<dbReference type="Proteomes" id="UP001552594">
    <property type="component" value="Unassembled WGS sequence"/>
</dbReference>
<gene>
    <name evidence="14" type="ORF">AB0L16_03385</name>
</gene>
<accession>A0ABV3JRM5</accession>
<dbReference type="PANTHER" id="PTHR43221">
    <property type="entry name" value="PROTEASE HTPX"/>
    <property type="match status" value="1"/>
</dbReference>
<keyword evidence="4" id="KW-0479">Metal-binding</keyword>
<keyword evidence="15" id="KW-1185">Reference proteome</keyword>
<evidence type="ECO:0000256" key="10">
    <source>
        <dbReference type="RuleBase" id="RU003983"/>
    </source>
</evidence>
<dbReference type="PANTHER" id="PTHR43221:SF2">
    <property type="entry name" value="PROTEASE HTPX HOMOLOG"/>
    <property type="match status" value="1"/>
</dbReference>
<keyword evidence="1" id="KW-1003">Cell membrane</keyword>
<keyword evidence="2 10" id="KW-0645">Protease</keyword>
<feature type="transmembrane region" description="Helical" evidence="12">
    <location>
        <begin position="168"/>
        <end position="188"/>
    </location>
</feature>
<dbReference type="EMBL" id="JBFAUK010000002">
    <property type="protein sequence ID" value="MEV5505505.1"/>
    <property type="molecule type" value="Genomic_DNA"/>
</dbReference>
<feature type="domain" description="Peptidase M48" evidence="13">
    <location>
        <begin position="60"/>
        <end position="277"/>
    </location>
</feature>
<evidence type="ECO:0000256" key="11">
    <source>
        <dbReference type="SAM" id="MobiDB-lite"/>
    </source>
</evidence>
<evidence type="ECO:0000256" key="12">
    <source>
        <dbReference type="SAM" id="Phobius"/>
    </source>
</evidence>
<keyword evidence="5 10" id="KW-0378">Hydrolase</keyword>
<evidence type="ECO:0000313" key="14">
    <source>
        <dbReference type="EMBL" id="MEV5505505.1"/>
    </source>
</evidence>
<evidence type="ECO:0000256" key="9">
    <source>
        <dbReference type="ARBA" id="ARBA00023136"/>
    </source>
</evidence>
<keyword evidence="8 10" id="KW-0482">Metalloprotease</keyword>
<evidence type="ECO:0000313" key="15">
    <source>
        <dbReference type="Proteomes" id="UP001552594"/>
    </source>
</evidence>
<evidence type="ECO:0000256" key="8">
    <source>
        <dbReference type="ARBA" id="ARBA00023049"/>
    </source>
</evidence>
<evidence type="ECO:0000256" key="1">
    <source>
        <dbReference type="ARBA" id="ARBA00022475"/>
    </source>
</evidence>
<proteinExistence type="inferred from homology"/>
<evidence type="ECO:0000256" key="7">
    <source>
        <dbReference type="ARBA" id="ARBA00022989"/>
    </source>
</evidence>
<evidence type="ECO:0000256" key="4">
    <source>
        <dbReference type="ARBA" id="ARBA00022723"/>
    </source>
</evidence>
<feature type="region of interest" description="Disordered" evidence="11">
    <location>
        <begin position="243"/>
        <end position="262"/>
    </location>
</feature>
<evidence type="ECO:0000259" key="13">
    <source>
        <dbReference type="Pfam" id="PF01435"/>
    </source>
</evidence>
<keyword evidence="7 12" id="KW-1133">Transmembrane helix</keyword>
<keyword evidence="9 12" id="KW-0472">Membrane</keyword>
<organism evidence="14 15">
    <name type="scientific">Streptomyces orinoci</name>
    <name type="common">Streptoverticillium orinoci</name>
    <dbReference type="NCBI Taxonomy" id="67339"/>
    <lineage>
        <taxon>Bacteria</taxon>
        <taxon>Bacillati</taxon>
        <taxon>Actinomycetota</taxon>
        <taxon>Actinomycetes</taxon>
        <taxon>Kitasatosporales</taxon>
        <taxon>Streptomycetaceae</taxon>
        <taxon>Streptomyces</taxon>
    </lineage>
</organism>
<evidence type="ECO:0000256" key="6">
    <source>
        <dbReference type="ARBA" id="ARBA00022833"/>
    </source>
</evidence>
<evidence type="ECO:0000256" key="3">
    <source>
        <dbReference type="ARBA" id="ARBA00022692"/>
    </source>
</evidence>
<keyword evidence="6 10" id="KW-0862">Zinc</keyword>
<dbReference type="GO" id="GO:0008237">
    <property type="term" value="F:metallopeptidase activity"/>
    <property type="evidence" value="ECO:0007669"/>
    <property type="project" value="UniProtKB-KW"/>
</dbReference>
<evidence type="ECO:0000256" key="5">
    <source>
        <dbReference type="ARBA" id="ARBA00022801"/>
    </source>
</evidence>
<name>A0ABV3JRM5_STRON</name>
<sequence length="284" mass="31223">MTLPIALISLSVVAFTFSLINPGLGLFMAIAWLLSGPLIFHRSVEAAIAQRLLGMRQPTPQEAARLWTVWEQVTRRAGVNQGTYVLWVQERAELNATAAAGHIVAVTRHAMDRLPNSQLAAVLAHELGHHVGGHTWAAMLADWYALPARTVGRWIFAGLTGLLKSRNVVGVSCGGCLSLFILWFLYVYTFEASMWWLVLPVMAAPLFITWLHRRAEHRADDYAAGLGFGTQLMSVLAAEHQAQAGPGMHPPGTPPQSDHPAVRGAHTNFEARLRHLQRVEAGRR</sequence>
<protein>
    <submittedName>
        <fullName evidence="14">M48 family metalloprotease</fullName>
        <ecNumber evidence="14">3.4.24.-</ecNumber>
    </submittedName>
</protein>
<keyword evidence="3 12" id="KW-0812">Transmembrane</keyword>
<dbReference type="InterPro" id="IPR001915">
    <property type="entry name" value="Peptidase_M48"/>
</dbReference>
<dbReference type="Pfam" id="PF01435">
    <property type="entry name" value="Peptidase_M48"/>
    <property type="match status" value="1"/>
</dbReference>
<dbReference type="Gene3D" id="3.30.2010.10">
    <property type="entry name" value="Metalloproteases ('zincins'), catalytic domain"/>
    <property type="match status" value="1"/>
</dbReference>
<feature type="transmembrane region" description="Helical" evidence="12">
    <location>
        <begin position="194"/>
        <end position="211"/>
    </location>
</feature>
<dbReference type="EC" id="3.4.24.-" evidence="14"/>
<comment type="caution">
    <text evidence="14">The sequence shown here is derived from an EMBL/GenBank/DDBJ whole genome shotgun (WGS) entry which is preliminary data.</text>
</comment>